<evidence type="ECO:0000313" key="2">
    <source>
        <dbReference type="Proteomes" id="UP001060085"/>
    </source>
</evidence>
<sequence>MILVYLLDTYLGLRQHIAPLSPVLPAVLKSITSQENFIQSRFYMHAILSLVHEATNVVFDCMILLQGWLPWLRKMCKGFIAVLGFRADNEILQSLAFLAAISIFSLLSLRQYFADLIMRMCLCGLFGGPIAAVAIIIAQLPVGKLKAKVEELAFSLNFPLDKIFLSDGSKRSTHSSAYIDGVFNKSIVPDDTLIKQCKNADEIIAVIVHEMGHWKLKITTYALIGSQVCALVKFRLVGYVMQLSDLYRSFGFEKQPIHVVLPVQGLFVFAMNIISRFSEFKADLFANRLGYGKAL</sequence>
<evidence type="ECO:0000313" key="1">
    <source>
        <dbReference type="EMBL" id="KAI5656640.1"/>
    </source>
</evidence>
<comment type="caution">
    <text evidence="1">The sequence shown here is derived from an EMBL/GenBank/DDBJ whole genome shotgun (WGS) entry which is preliminary data.</text>
</comment>
<gene>
    <name evidence="1" type="ORF">M9H77_25433</name>
</gene>
<dbReference type="Proteomes" id="UP001060085">
    <property type="component" value="Linkage Group LG06"/>
</dbReference>
<proteinExistence type="predicted"/>
<keyword evidence="2" id="KW-1185">Reference proteome</keyword>
<reference evidence="2" key="1">
    <citation type="journal article" date="2023" name="Nat. Plants">
        <title>Single-cell RNA sequencing provides a high-resolution roadmap for understanding the multicellular compartmentation of specialized metabolism.</title>
        <authorList>
            <person name="Sun S."/>
            <person name="Shen X."/>
            <person name="Li Y."/>
            <person name="Li Y."/>
            <person name="Wang S."/>
            <person name="Li R."/>
            <person name="Zhang H."/>
            <person name="Shen G."/>
            <person name="Guo B."/>
            <person name="Wei J."/>
            <person name="Xu J."/>
            <person name="St-Pierre B."/>
            <person name="Chen S."/>
            <person name="Sun C."/>
        </authorList>
    </citation>
    <scope>NUCLEOTIDE SEQUENCE [LARGE SCALE GENOMIC DNA]</scope>
</reference>
<organism evidence="1 2">
    <name type="scientific">Catharanthus roseus</name>
    <name type="common">Madagascar periwinkle</name>
    <name type="synonym">Vinca rosea</name>
    <dbReference type="NCBI Taxonomy" id="4058"/>
    <lineage>
        <taxon>Eukaryota</taxon>
        <taxon>Viridiplantae</taxon>
        <taxon>Streptophyta</taxon>
        <taxon>Embryophyta</taxon>
        <taxon>Tracheophyta</taxon>
        <taxon>Spermatophyta</taxon>
        <taxon>Magnoliopsida</taxon>
        <taxon>eudicotyledons</taxon>
        <taxon>Gunneridae</taxon>
        <taxon>Pentapetalae</taxon>
        <taxon>asterids</taxon>
        <taxon>lamiids</taxon>
        <taxon>Gentianales</taxon>
        <taxon>Apocynaceae</taxon>
        <taxon>Rauvolfioideae</taxon>
        <taxon>Vinceae</taxon>
        <taxon>Catharanthinae</taxon>
        <taxon>Catharanthus</taxon>
    </lineage>
</organism>
<accession>A0ACC0A8B3</accession>
<name>A0ACC0A8B3_CATRO</name>
<dbReference type="EMBL" id="CM044706">
    <property type="protein sequence ID" value="KAI5656640.1"/>
    <property type="molecule type" value="Genomic_DNA"/>
</dbReference>
<protein>
    <submittedName>
        <fullName evidence="1">Uncharacterized protein</fullName>
    </submittedName>
</protein>